<dbReference type="GO" id="GO:1902456">
    <property type="term" value="P:regulation of stomatal opening"/>
    <property type="evidence" value="ECO:0007669"/>
    <property type="project" value="UniProtKB-ARBA"/>
</dbReference>
<dbReference type="AlphaFoldDB" id="A0A0E0L641"/>
<dbReference type="CDD" id="cd13999">
    <property type="entry name" value="STKc_MAP3K-like"/>
    <property type="match status" value="1"/>
</dbReference>
<evidence type="ECO:0000256" key="6">
    <source>
        <dbReference type="ARBA" id="ARBA00022679"/>
    </source>
</evidence>
<dbReference type="InterPro" id="IPR023614">
    <property type="entry name" value="Porin_dom_sf"/>
</dbReference>
<dbReference type="PROSITE" id="PS00108">
    <property type="entry name" value="PROTEIN_KINASE_ST"/>
    <property type="match status" value="1"/>
</dbReference>
<dbReference type="GO" id="GO:0004713">
    <property type="term" value="F:protein tyrosine kinase activity"/>
    <property type="evidence" value="ECO:0007669"/>
    <property type="project" value="UniProtKB-KW"/>
</dbReference>
<dbReference type="GO" id="GO:0001659">
    <property type="term" value="P:temperature homeostasis"/>
    <property type="evidence" value="ECO:0007669"/>
    <property type="project" value="UniProtKB-ARBA"/>
</dbReference>
<evidence type="ECO:0000256" key="1">
    <source>
        <dbReference type="ARBA" id="ARBA00004514"/>
    </source>
</evidence>
<keyword evidence="3" id="KW-0963">Cytoplasm</keyword>
<evidence type="ECO:0000256" key="10">
    <source>
        <dbReference type="ARBA" id="ARBA00023137"/>
    </source>
</evidence>
<evidence type="ECO:0000313" key="16">
    <source>
        <dbReference type="Proteomes" id="UP000026962"/>
    </source>
</evidence>
<dbReference type="GO" id="GO:0004674">
    <property type="term" value="F:protein serine/threonine kinase activity"/>
    <property type="evidence" value="ECO:0007669"/>
    <property type="project" value="UniProtKB-KW"/>
</dbReference>
<keyword evidence="4" id="KW-0723">Serine/threonine-protein kinase</keyword>
<proteinExistence type="predicted"/>
<dbReference type="InterPro" id="IPR000719">
    <property type="entry name" value="Prot_kinase_dom"/>
</dbReference>
<dbReference type="PROSITE" id="PS50011">
    <property type="entry name" value="PROTEIN_KINASE_DOM"/>
    <property type="match status" value="1"/>
</dbReference>
<dbReference type="FunFam" id="3.30.200.20:FF:000034">
    <property type="entry name" value="Kinase suppressor of Ras 1"/>
    <property type="match status" value="1"/>
</dbReference>
<dbReference type="SUPFAM" id="SSF56112">
    <property type="entry name" value="Protein kinase-like (PK-like)"/>
    <property type="match status" value="1"/>
</dbReference>
<dbReference type="eggNOG" id="KOG0192">
    <property type="taxonomic scope" value="Eukaryota"/>
</dbReference>
<dbReference type="GO" id="GO:0005524">
    <property type="term" value="F:ATP binding"/>
    <property type="evidence" value="ECO:0007669"/>
    <property type="project" value="UniProtKB-KW"/>
</dbReference>
<dbReference type="Gene3D" id="2.40.160.10">
    <property type="entry name" value="Porin"/>
    <property type="match status" value="1"/>
</dbReference>
<evidence type="ECO:0000256" key="12">
    <source>
        <dbReference type="ARBA" id="ARBA00048679"/>
    </source>
</evidence>
<dbReference type="GO" id="GO:0071244">
    <property type="term" value="P:cellular response to carbon dioxide"/>
    <property type="evidence" value="ECO:0007669"/>
    <property type="project" value="UniProtKB-ARBA"/>
</dbReference>
<dbReference type="PANTHER" id="PTHR35738:SF3">
    <property type="entry name" value="OS05G0577800 PROTEIN"/>
    <property type="match status" value="1"/>
</dbReference>
<accession>A0A0E0L641</accession>
<evidence type="ECO:0000256" key="8">
    <source>
        <dbReference type="ARBA" id="ARBA00022777"/>
    </source>
</evidence>
<dbReference type="InterPro" id="IPR001245">
    <property type="entry name" value="Ser-Thr/Tyr_kinase_cat_dom"/>
</dbReference>
<evidence type="ECO:0000259" key="14">
    <source>
        <dbReference type="PROSITE" id="PS50011"/>
    </source>
</evidence>
<dbReference type="EnsemblPlants" id="OPUNC05G24470.1">
    <property type="protein sequence ID" value="OPUNC05G24470.1"/>
    <property type="gene ID" value="OPUNC05G24470"/>
</dbReference>
<reference evidence="15" key="1">
    <citation type="submission" date="2015-04" db="UniProtKB">
        <authorList>
            <consortium name="EnsemblPlants"/>
        </authorList>
    </citation>
    <scope>IDENTIFICATION</scope>
</reference>
<comment type="catalytic activity">
    <reaction evidence="12">
        <text>L-seryl-[protein] + ATP = O-phospho-L-seryl-[protein] + ADP + H(+)</text>
        <dbReference type="Rhea" id="RHEA:17989"/>
        <dbReference type="Rhea" id="RHEA-COMP:9863"/>
        <dbReference type="Rhea" id="RHEA-COMP:11604"/>
        <dbReference type="ChEBI" id="CHEBI:15378"/>
        <dbReference type="ChEBI" id="CHEBI:29999"/>
        <dbReference type="ChEBI" id="CHEBI:30616"/>
        <dbReference type="ChEBI" id="CHEBI:83421"/>
        <dbReference type="ChEBI" id="CHEBI:456216"/>
        <dbReference type="EC" id="2.7.11.1"/>
    </reaction>
</comment>
<dbReference type="GO" id="GO:0010114">
    <property type="term" value="P:response to red light"/>
    <property type="evidence" value="ECO:0007669"/>
    <property type="project" value="UniProtKB-ARBA"/>
</dbReference>
<evidence type="ECO:0000256" key="2">
    <source>
        <dbReference type="ARBA" id="ARBA00012513"/>
    </source>
</evidence>
<dbReference type="Proteomes" id="UP000026962">
    <property type="component" value="Chromosome 5"/>
</dbReference>
<dbReference type="EC" id="2.7.11.1" evidence="2"/>
<reference evidence="15" key="2">
    <citation type="submission" date="2018-05" db="EMBL/GenBank/DDBJ databases">
        <title>OpunRS2 (Oryza punctata Reference Sequence Version 2).</title>
        <authorList>
            <person name="Zhang J."/>
            <person name="Kudrna D."/>
            <person name="Lee S."/>
            <person name="Talag J."/>
            <person name="Welchert J."/>
            <person name="Wing R.A."/>
        </authorList>
    </citation>
    <scope>NUCLEOTIDE SEQUENCE [LARGE SCALE GENOMIC DNA]</scope>
</reference>
<comment type="subcellular location">
    <subcellularLocation>
        <location evidence="1">Cytoplasm</location>
        <location evidence="1">Cytosol</location>
    </subcellularLocation>
</comment>
<name>A0A0E0L641_ORYPU</name>
<keyword evidence="8" id="KW-0418">Kinase</keyword>
<dbReference type="PRINTS" id="PR00109">
    <property type="entry name" value="TYRKINASE"/>
</dbReference>
<protein>
    <recommendedName>
        <fullName evidence="2">non-specific serine/threonine protein kinase</fullName>
        <ecNumber evidence="2">2.7.11.1</ecNumber>
    </recommendedName>
</protein>
<feature type="region of interest" description="Disordered" evidence="13">
    <location>
        <begin position="398"/>
        <end position="418"/>
    </location>
</feature>
<dbReference type="SMART" id="SM00220">
    <property type="entry name" value="S_TKc"/>
    <property type="match status" value="1"/>
</dbReference>
<dbReference type="PANTHER" id="PTHR35738">
    <property type="entry name" value="OS05G0577800 PROTEIN"/>
    <property type="match status" value="1"/>
</dbReference>
<keyword evidence="9" id="KW-0067">ATP-binding</keyword>
<keyword evidence="10" id="KW-0829">Tyrosine-protein kinase</keyword>
<keyword evidence="16" id="KW-1185">Reference proteome</keyword>
<dbReference type="HOGENOM" id="CLU_013378_0_0_1"/>
<keyword evidence="6" id="KW-0808">Transferase</keyword>
<dbReference type="GO" id="GO:0009637">
    <property type="term" value="P:response to blue light"/>
    <property type="evidence" value="ECO:0007669"/>
    <property type="project" value="UniProtKB-ARBA"/>
</dbReference>
<dbReference type="Gene3D" id="1.10.510.10">
    <property type="entry name" value="Transferase(Phosphotransferase) domain 1"/>
    <property type="match status" value="1"/>
</dbReference>
<organism evidence="15">
    <name type="scientific">Oryza punctata</name>
    <name type="common">Red rice</name>
    <dbReference type="NCBI Taxonomy" id="4537"/>
    <lineage>
        <taxon>Eukaryota</taxon>
        <taxon>Viridiplantae</taxon>
        <taxon>Streptophyta</taxon>
        <taxon>Embryophyta</taxon>
        <taxon>Tracheophyta</taxon>
        <taxon>Spermatophyta</taxon>
        <taxon>Magnoliopsida</taxon>
        <taxon>Liliopsida</taxon>
        <taxon>Poales</taxon>
        <taxon>Poaceae</taxon>
        <taxon>BOP clade</taxon>
        <taxon>Oryzoideae</taxon>
        <taxon>Oryzeae</taxon>
        <taxon>Oryzinae</taxon>
        <taxon>Oryza</taxon>
    </lineage>
</organism>
<evidence type="ECO:0000256" key="3">
    <source>
        <dbReference type="ARBA" id="ARBA00022490"/>
    </source>
</evidence>
<feature type="region of interest" description="Disordered" evidence="13">
    <location>
        <begin position="547"/>
        <end position="567"/>
    </location>
</feature>
<comment type="catalytic activity">
    <reaction evidence="11">
        <text>L-threonyl-[protein] + ATP = O-phospho-L-threonyl-[protein] + ADP + H(+)</text>
        <dbReference type="Rhea" id="RHEA:46608"/>
        <dbReference type="Rhea" id="RHEA-COMP:11060"/>
        <dbReference type="Rhea" id="RHEA-COMP:11605"/>
        <dbReference type="ChEBI" id="CHEBI:15378"/>
        <dbReference type="ChEBI" id="CHEBI:30013"/>
        <dbReference type="ChEBI" id="CHEBI:30616"/>
        <dbReference type="ChEBI" id="CHEBI:61977"/>
        <dbReference type="ChEBI" id="CHEBI:456216"/>
        <dbReference type="EC" id="2.7.11.1"/>
    </reaction>
</comment>
<evidence type="ECO:0000313" key="15">
    <source>
        <dbReference type="EnsemblPlants" id="OPUNC05G24470.1"/>
    </source>
</evidence>
<dbReference type="GO" id="GO:0005829">
    <property type="term" value="C:cytosol"/>
    <property type="evidence" value="ECO:0007669"/>
    <property type="project" value="UniProtKB-SubCell"/>
</dbReference>
<evidence type="ECO:0000256" key="13">
    <source>
        <dbReference type="SAM" id="MobiDB-lite"/>
    </source>
</evidence>
<dbReference type="Pfam" id="PF07714">
    <property type="entry name" value="PK_Tyr_Ser-Thr"/>
    <property type="match status" value="1"/>
</dbReference>
<sequence length="955" mass="105786">MGIFWSKAEPPPPMVLVPPLFDYPPIAARTRMSVPAYELMFGKLSLQNLFEDYFDHAGNMTSRIMLKPLEDPHVDLIATVSAAADKMHGKQVKGDALFRWQKDLDDPHTFVDLLVSTSNPMLQVRSCAYNPKYRVGAFGTFPLLMGNRVRSEDYGVMGVRYGSENLSFGASFLPFPGSAELPFGAWLVGRKGSLSAGVQYKPLNLKNWNCAISYGVGLTSPLSPSFIFSLELARSTEFIASFYQHLVVQRRVKNPFEDDQIVGITNYIDFGLELATRIDKDKPSESANNSLFQFAASWQANKNFLFKGKLGPSKSSVALAFKSWWRPSFTFSVTAVNDHLKGTRSYGFGIRVEDLRQPSYQRADPNYVMLTPSKEHLAPGVLREYGKRPMFQAEVDSGNYDHLPAESTTKGTSEAHRMSNDKAKLRITRNVIHSSSQIQPVSRMDGSYRKIDELPAHQAKASWTGRVSPHAAARTNVEEEDEGEKPRKTTRGWALGTGLGPREATRHDTTARAHPLPPSTAAAFLVAPQGQPILATARSLALRKLTTSPPHGSRGHGGMKEAGGDGGFVRADQIDLKSLDEQLERHLSRAWTMEKRKEEAAAGADQRGGKAALAAAQYSQNRRQRREDWEIDPAKLVIRGVIARGTFGTVHRGVYDGHDVAVKLLDWGEDGHRSEQDIAALRAAFSQEVSVWHKLDHPNVTKFIGAIMGARDLDIQTESGHLAMPSNICCVVVEYLAGGSLKGFLIKNRRKKLAFKVVVQIALDLARGLSYLHSKKIVHRDVKTENMLLDKTRTVKIADFGVARLEASNPSDMTGETGTLGYMAPEVLNGSPYNRKCDVYSFGICLWEIYCCDMPYPDLSFSEVTSAVVRQNLRPEMPRCCPSSLANVMKRCWDANPDKRPEMAEVVSMLEAIDTSKGGGSTEVHDGWSTLELYLQIDGYISCNSITFVLRGVKT</sequence>
<dbReference type="InterPro" id="IPR011009">
    <property type="entry name" value="Kinase-like_dom_sf"/>
</dbReference>
<evidence type="ECO:0000256" key="4">
    <source>
        <dbReference type="ARBA" id="ARBA00022527"/>
    </source>
</evidence>
<keyword evidence="5" id="KW-0597">Phosphoprotein</keyword>
<dbReference type="InterPro" id="IPR008271">
    <property type="entry name" value="Ser/Thr_kinase_AS"/>
</dbReference>
<dbReference type="FunFam" id="1.10.510.10:FF:000310">
    <property type="entry name" value="Serine/threonine-protein kinase HT1"/>
    <property type="match status" value="1"/>
</dbReference>
<evidence type="ECO:0000256" key="7">
    <source>
        <dbReference type="ARBA" id="ARBA00022741"/>
    </source>
</evidence>
<keyword evidence="7" id="KW-0547">Nucleotide-binding</keyword>
<dbReference type="Gene3D" id="3.30.200.20">
    <property type="entry name" value="Phosphorylase Kinase, domain 1"/>
    <property type="match status" value="1"/>
</dbReference>
<dbReference type="Gramene" id="OPUNC05G24470.1">
    <property type="protein sequence ID" value="OPUNC05G24470.1"/>
    <property type="gene ID" value="OPUNC05G24470"/>
</dbReference>
<feature type="domain" description="Protein kinase" evidence="14">
    <location>
        <begin position="636"/>
        <end position="913"/>
    </location>
</feature>
<evidence type="ECO:0000256" key="9">
    <source>
        <dbReference type="ARBA" id="ARBA00022840"/>
    </source>
</evidence>
<evidence type="ECO:0000256" key="11">
    <source>
        <dbReference type="ARBA" id="ARBA00047899"/>
    </source>
</evidence>
<dbReference type="STRING" id="4537.A0A0E0L641"/>
<feature type="region of interest" description="Disordered" evidence="13">
    <location>
        <begin position="459"/>
        <end position="513"/>
    </location>
</feature>
<evidence type="ECO:0000256" key="5">
    <source>
        <dbReference type="ARBA" id="ARBA00022553"/>
    </source>
</evidence>